<dbReference type="EMBL" id="JADBJN010000002">
    <property type="protein sequence ID" value="KAG5674510.1"/>
    <property type="molecule type" value="Genomic_DNA"/>
</dbReference>
<evidence type="ECO:0000313" key="2">
    <source>
        <dbReference type="EMBL" id="KAG5674510.1"/>
    </source>
</evidence>
<dbReference type="PROSITE" id="PS51221">
    <property type="entry name" value="TTL"/>
    <property type="match status" value="1"/>
</dbReference>
<dbReference type="Proteomes" id="UP001107558">
    <property type="component" value="Chromosome 2"/>
</dbReference>
<name>A0A9J6BZ81_POLVA</name>
<sequence>MFLMKLGLYLGLFFALIGIIIIKVESPKIYKKISSFFDDDKRIIVWTISKDSNRLSLERNVFEYLNFRERNVLLDAKWDLIWSIEYPFNRYKEQIKGMKTYQCVNHFPGMSHLTIKKHLATKFMQHSFIPKGYIFPSMKSDFLAFIQEHSDAKFVEKNWNNRGVKLLGSVKDINHDAINEKEKFLQLFVENPFLIDGRFFDIGIYVLITSFNPLRVYKFDKEVLLRFCSENYHPLNLDNTKQYVIDDESFYAWNIKSLQENVLKINTTVKYAFELYMNKNGYTISDIWEQTDDAIIKLLLDVEENVIKESCIYGDPSKNFFEILRFDFILDEKIKVHLMEVNMSPHLTTLKDFANIKRNYRSQFIYDTLNLAVDGKKSTNDFMLSDERDVNTQVKSAMTESESYIAHQSYREHARKGARMKRIFPTSRHYNNNDLISRLSDTNKFSIKWFHTLCKINQDWC</sequence>
<organism evidence="2 3">
    <name type="scientific">Polypedilum vanderplanki</name>
    <name type="common">Sleeping chironomid midge</name>
    <dbReference type="NCBI Taxonomy" id="319348"/>
    <lineage>
        <taxon>Eukaryota</taxon>
        <taxon>Metazoa</taxon>
        <taxon>Ecdysozoa</taxon>
        <taxon>Arthropoda</taxon>
        <taxon>Hexapoda</taxon>
        <taxon>Insecta</taxon>
        <taxon>Pterygota</taxon>
        <taxon>Neoptera</taxon>
        <taxon>Endopterygota</taxon>
        <taxon>Diptera</taxon>
        <taxon>Nematocera</taxon>
        <taxon>Chironomoidea</taxon>
        <taxon>Chironomidae</taxon>
        <taxon>Chironominae</taxon>
        <taxon>Polypedilum</taxon>
        <taxon>Polypedilum</taxon>
    </lineage>
</organism>
<dbReference type="PANTHER" id="PTHR47113:SF1">
    <property type="entry name" value="LD09343P"/>
    <property type="match status" value="1"/>
</dbReference>
<evidence type="ECO:0000256" key="1">
    <source>
        <dbReference type="SAM" id="Phobius"/>
    </source>
</evidence>
<keyword evidence="1" id="KW-0472">Membrane</keyword>
<comment type="caution">
    <text evidence="2">The sequence shown here is derived from an EMBL/GenBank/DDBJ whole genome shotgun (WGS) entry which is preliminary data.</text>
</comment>
<proteinExistence type="predicted"/>
<dbReference type="Gene3D" id="3.30.470.20">
    <property type="entry name" value="ATP-grasp fold, B domain"/>
    <property type="match status" value="1"/>
</dbReference>
<dbReference type="SUPFAM" id="SSF56059">
    <property type="entry name" value="Glutathione synthetase ATP-binding domain-like"/>
    <property type="match status" value="1"/>
</dbReference>
<dbReference type="InterPro" id="IPR004344">
    <property type="entry name" value="TTL/TTLL_fam"/>
</dbReference>
<keyword evidence="3" id="KW-1185">Reference proteome</keyword>
<dbReference type="OrthoDB" id="202825at2759"/>
<feature type="transmembrane region" description="Helical" evidence="1">
    <location>
        <begin position="6"/>
        <end position="24"/>
    </location>
</feature>
<gene>
    <name evidence="2" type="ORF">PVAND_004472</name>
</gene>
<keyword evidence="1" id="KW-1133">Transmembrane helix</keyword>
<dbReference type="Pfam" id="PF03133">
    <property type="entry name" value="TTL"/>
    <property type="match status" value="1"/>
</dbReference>
<evidence type="ECO:0000313" key="3">
    <source>
        <dbReference type="Proteomes" id="UP001107558"/>
    </source>
</evidence>
<keyword evidence="1" id="KW-0812">Transmembrane</keyword>
<dbReference type="InterPro" id="IPR053317">
    <property type="entry name" value="Tubulin_polyglutamylase"/>
</dbReference>
<reference evidence="2" key="1">
    <citation type="submission" date="2021-03" db="EMBL/GenBank/DDBJ databases">
        <title>Chromosome level genome of the anhydrobiotic midge Polypedilum vanderplanki.</title>
        <authorList>
            <person name="Yoshida Y."/>
            <person name="Kikawada T."/>
            <person name="Gusev O."/>
        </authorList>
    </citation>
    <scope>NUCLEOTIDE SEQUENCE</scope>
    <source>
        <strain evidence="2">NIAS01</strain>
        <tissue evidence="2">Whole body or cell culture</tissue>
    </source>
</reference>
<protein>
    <recommendedName>
        <fullName evidence="4">Tubulin-tyrosine ligase family protein</fullName>
    </recommendedName>
</protein>
<dbReference type="PANTHER" id="PTHR47113">
    <property type="entry name" value="LD09343P"/>
    <property type="match status" value="1"/>
</dbReference>
<accession>A0A9J6BZ81</accession>
<dbReference type="AlphaFoldDB" id="A0A9J6BZ81"/>
<evidence type="ECO:0008006" key="4">
    <source>
        <dbReference type="Google" id="ProtNLM"/>
    </source>
</evidence>